<dbReference type="NCBIfam" id="TIGR02349">
    <property type="entry name" value="DnaJ_bact"/>
    <property type="match status" value="1"/>
</dbReference>
<feature type="binding site" evidence="6">
    <location>
        <position position="170"/>
    </location>
    <ligand>
        <name>Zn(2+)</name>
        <dbReference type="ChEBI" id="CHEBI:29105"/>
        <label>2</label>
    </ligand>
</feature>
<keyword evidence="5 6" id="KW-0143">Chaperone</keyword>
<dbReference type="FunFam" id="2.10.230.10:FF:000001">
    <property type="entry name" value="DnaJ subfamily A member 2"/>
    <property type="match status" value="1"/>
</dbReference>
<comment type="subunit">
    <text evidence="6">Homodimer.</text>
</comment>
<dbReference type="PROSITE" id="PS51188">
    <property type="entry name" value="ZF_CR"/>
    <property type="match status" value="1"/>
</dbReference>
<dbReference type="SUPFAM" id="SSF49493">
    <property type="entry name" value="HSP40/DnaJ peptide-binding domain"/>
    <property type="match status" value="2"/>
</dbReference>
<keyword evidence="1 6" id="KW-0479">Metal-binding</keyword>
<dbReference type="GeneID" id="41588422"/>
<dbReference type="PANTHER" id="PTHR43096">
    <property type="entry name" value="DNAJ HOMOLOG 1, MITOCHONDRIAL-RELATED"/>
    <property type="match status" value="1"/>
</dbReference>
<feature type="repeat" description="CXXCXGXG motif" evidence="6">
    <location>
        <begin position="167"/>
        <end position="174"/>
    </location>
</feature>
<accession>A0A1N5UZ87</accession>
<dbReference type="GO" id="GO:0005524">
    <property type="term" value="F:ATP binding"/>
    <property type="evidence" value="ECO:0007669"/>
    <property type="project" value="InterPro"/>
</dbReference>
<dbReference type="GO" id="GO:0008270">
    <property type="term" value="F:zinc ion binding"/>
    <property type="evidence" value="ECO:0007669"/>
    <property type="project" value="UniProtKB-UniRule"/>
</dbReference>
<evidence type="ECO:0000256" key="5">
    <source>
        <dbReference type="ARBA" id="ARBA00023186"/>
    </source>
</evidence>
<dbReference type="InterPro" id="IPR001623">
    <property type="entry name" value="DnaJ_domain"/>
</dbReference>
<comment type="cofactor">
    <cofactor evidence="6">
        <name>Zn(2+)</name>
        <dbReference type="ChEBI" id="CHEBI:29105"/>
    </cofactor>
    <text evidence="6">Binds 2 Zn(2+) ions per monomer.</text>
</comment>
<dbReference type="RefSeq" id="WP_148689842.1">
    <property type="nucleotide sequence ID" value="NZ_LT671858.1"/>
</dbReference>
<feature type="binding site" evidence="6">
    <location>
        <position position="154"/>
    </location>
    <ligand>
        <name>Zn(2+)</name>
        <dbReference type="ChEBI" id="CHEBI:29105"/>
        <label>1</label>
    </ligand>
</feature>
<reference evidence="10 11" key="1">
    <citation type="submission" date="2016-04" db="EMBL/GenBank/DDBJ databases">
        <authorList>
            <person name="Evans L.H."/>
            <person name="Alamgir A."/>
            <person name="Owens N."/>
            <person name="Weber N.D."/>
            <person name="Virtaneva K."/>
            <person name="Barbian K."/>
            <person name="Babar A."/>
            <person name="Rosenke K."/>
        </authorList>
    </citation>
    <scope>NUCLEOTIDE SEQUENCE [LARGE SCALE GENOMIC DNA]</scope>
    <source>
        <strain evidence="11">S5(T) (JCM 30642 \VKM B-2941)</strain>
    </source>
</reference>
<organism evidence="10 11">
    <name type="scientific">Cuniculiplasma divulgatum</name>
    <dbReference type="NCBI Taxonomy" id="1673428"/>
    <lineage>
        <taxon>Archaea</taxon>
        <taxon>Methanobacteriati</taxon>
        <taxon>Thermoplasmatota</taxon>
        <taxon>Thermoplasmata</taxon>
        <taxon>Thermoplasmatales</taxon>
        <taxon>Cuniculiplasmataceae</taxon>
        <taxon>Cuniculiplasma</taxon>
    </lineage>
</organism>
<dbReference type="SMART" id="SM00271">
    <property type="entry name" value="DnaJ"/>
    <property type="match status" value="1"/>
</dbReference>
<comment type="function">
    <text evidence="6">Participates actively in the response to hyperosmotic and heat shock by preventing the aggregation of stress-denatured proteins and by disaggregating proteins, also in an autonomous, DnaK-independent fashion. Unfolded proteins bind initially to DnaJ; upon interaction with the DnaJ-bound protein, DnaK hydrolyzes its bound ATP, resulting in the formation of a stable complex. GrpE releases ADP from DnaK; ATP binding to DnaK triggers the release of the substrate protein, thus completing the reaction cycle. Several rounds of ATP-dependent interactions between DnaJ, DnaK and GrpE are required for fully efficient folding. Also involved, together with DnaK and GrpE, in the DNA replication of plasmids through activation of initiation proteins.</text>
</comment>
<comment type="domain">
    <text evidence="6">The J domain is necessary and sufficient to stimulate DnaK ATPase activity. Zinc center 1 plays an important role in the autonomous, DnaK-independent chaperone activity of DnaJ. Zinc center 2 is essential for interaction with DnaK and for DnaJ activity.</text>
</comment>
<dbReference type="GO" id="GO:0005737">
    <property type="term" value="C:cytoplasm"/>
    <property type="evidence" value="ECO:0007669"/>
    <property type="project" value="UniProtKB-SubCell"/>
</dbReference>
<feature type="binding site" evidence="6">
    <location>
        <position position="193"/>
    </location>
    <ligand>
        <name>Zn(2+)</name>
        <dbReference type="ChEBI" id="CHEBI:29105"/>
        <label>2</label>
    </ligand>
</feature>
<sequence length="365" mass="40833">MAKDYYKTLGVEKNASPEEIKKAFRQLARKWHPDANPNNKAESEQKFKEISEAYEVLSDENKRKVYDQTGQVNFGSNGSEGFKWQDFSHFNDFSDIFDDIFRNFGGGGSFRSGYGGRDTRQLDLSLSLSISMAESYRGAKKEVRYKRTIDCPNCNGKGFEGNDVKTCPTCNGTGQERVVQQSGIFRMVNVITCRTCNGRGYVGSTKCHVCHGSGKKTEVETRTIDIPAGISDNTQFVIRGIGDQEGGQTGDLYVLVNVREESGYRRSNYDLIVEKEVAFPDVALGKDESVNIFGEDIKFKIPAGTQPGEAIRLRNLGFPHTRGTGKGDLLIRIKVVVPKKLNSTQREIIEKLSEELNTKHSWFGK</sequence>
<dbReference type="Pfam" id="PF00684">
    <property type="entry name" value="DnaJ_CXXCXGXG"/>
    <property type="match status" value="1"/>
</dbReference>
<dbReference type="InterPro" id="IPR008971">
    <property type="entry name" value="HSP40/DnaJ_pept-bd"/>
</dbReference>
<gene>
    <name evidence="6" type="primary">dnaJ</name>
    <name evidence="10" type="ORF">CSP5_1163</name>
</gene>
<keyword evidence="4 6" id="KW-0862">Zinc</keyword>
<dbReference type="FunFam" id="1.10.287.110:FF:000034">
    <property type="entry name" value="Chaperone protein DnaJ"/>
    <property type="match status" value="1"/>
</dbReference>
<dbReference type="InterPro" id="IPR002939">
    <property type="entry name" value="DnaJ_C"/>
</dbReference>
<feature type="binding site" evidence="6">
    <location>
        <position position="210"/>
    </location>
    <ligand>
        <name>Zn(2+)</name>
        <dbReference type="ChEBI" id="CHEBI:29105"/>
        <label>1</label>
    </ligand>
</feature>
<proteinExistence type="inferred from homology"/>
<dbReference type="Pfam" id="PF01556">
    <property type="entry name" value="DnaJ_C"/>
    <property type="match status" value="1"/>
</dbReference>
<dbReference type="GO" id="GO:0042026">
    <property type="term" value="P:protein refolding"/>
    <property type="evidence" value="ECO:0007669"/>
    <property type="project" value="TreeGrafter"/>
</dbReference>
<feature type="binding site" evidence="6">
    <location>
        <position position="151"/>
    </location>
    <ligand>
        <name>Zn(2+)</name>
        <dbReference type="ChEBI" id="CHEBI:29105"/>
        <label>1</label>
    </ligand>
</feature>
<evidence type="ECO:0000256" key="6">
    <source>
        <dbReference type="HAMAP-Rule" id="MF_01152"/>
    </source>
</evidence>
<dbReference type="InterPro" id="IPR036410">
    <property type="entry name" value="HSP_DnaJ_Cys-rich_dom_sf"/>
</dbReference>
<dbReference type="InterPro" id="IPR001305">
    <property type="entry name" value="HSP_DnaJ_Cys-rich_dom"/>
</dbReference>
<evidence type="ECO:0000256" key="4">
    <source>
        <dbReference type="ARBA" id="ARBA00022833"/>
    </source>
</evidence>
<dbReference type="CDD" id="cd10747">
    <property type="entry name" value="DnaJ_C"/>
    <property type="match status" value="1"/>
</dbReference>
<dbReference type="GO" id="GO:0006260">
    <property type="term" value="P:DNA replication"/>
    <property type="evidence" value="ECO:0007669"/>
    <property type="project" value="UniProtKB-KW"/>
</dbReference>
<evidence type="ECO:0000256" key="7">
    <source>
        <dbReference type="PROSITE-ProRule" id="PRU00546"/>
    </source>
</evidence>
<evidence type="ECO:0000256" key="1">
    <source>
        <dbReference type="ARBA" id="ARBA00022723"/>
    </source>
</evidence>
<evidence type="ECO:0000256" key="2">
    <source>
        <dbReference type="ARBA" id="ARBA00022737"/>
    </source>
</evidence>
<evidence type="ECO:0000259" key="8">
    <source>
        <dbReference type="PROSITE" id="PS50076"/>
    </source>
</evidence>
<feature type="binding site" evidence="6">
    <location>
        <position position="196"/>
    </location>
    <ligand>
        <name>Zn(2+)</name>
        <dbReference type="ChEBI" id="CHEBI:29105"/>
        <label>2</label>
    </ligand>
</feature>
<dbReference type="AlphaFoldDB" id="A0A1N5UZ87"/>
<keyword evidence="2 6" id="KW-0677">Repeat</keyword>
<dbReference type="GO" id="GO:0051082">
    <property type="term" value="F:unfolded protein binding"/>
    <property type="evidence" value="ECO:0007669"/>
    <property type="project" value="UniProtKB-UniRule"/>
</dbReference>
<protein>
    <recommendedName>
        <fullName evidence="6">Chaperone protein DnaJ</fullName>
    </recommendedName>
</protein>
<keyword evidence="6" id="KW-0346">Stress response</keyword>
<feature type="domain" description="CR-type" evidence="9">
    <location>
        <begin position="138"/>
        <end position="219"/>
    </location>
</feature>
<dbReference type="SUPFAM" id="SSF57938">
    <property type="entry name" value="DnaJ/Hsp40 cysteine-rich domain"/>
    <property type="match status" value="1"/>
</dbReference>
<feature type="binding site" evidence="6">
    <location>
        <position position="167"/>
    </location>
    <ligand>
        <name>Zn(2+)</name>
        <dbReference type="ChEBI" id="CHEBI:29105"/>
        <label>2</label>
    </ligand>
</feature>
<dbReference type="Proteomes" id="UP000195607">
    <property type="component" value="Chromosome I"/>
</dbReference>
<dbReference type="GO" id="GO:0031072">
    <property type="term" value="F:heat shock protein binding"/>
    <property type="evidence" value="ECO:0007669"/>
    <property type="project" value="InterPro"/>
</dbReference>
<dbReference type="InterPro" id="IPR018253">
    <property type="entry name" value="DnaJ_domain_CS"/>
</dbReference>
<dbReference type="Gene3D" id="2.60.260.20">
    <property type="entry name" value="Urease metallochaperone UreE, N-terminal domain"/>
    <property type="match status" value="2"/>
</dbReference>
<dbReference type="PROSITE" id="PS50076">
    <property type="entry name" value="DNAJ_2"/>
    <property type="match status" value="1"/>
</dbReference>
<feature type="zinc finger region" description="CR-type" evidence="7">
    <location>
        <begin position="138"/>
        <end position="219"/>
    </location>
</feature>
<dbReference type="CDD" id="cd10719">
    <property type="entry name" value="DnaJ_zf"/>
    <property type="match status" value="1"/>
</dbReference>
<dbReference type="HAMAP" id="MF_01152">
    <property type="entry name" value="DnaJ"/>
    <property type="match status" value="1"/>
</dbReference>
<evidence type="ECO:0000259" key="9">
    <source>
        <dbReference type="PROSITE" id="PS51188"/>
    </source>
</evidence>
<dbReference type="PANTHER" id="PTHR43096:SF52">
    <property type="entry name" value="DNAJ HOMOLOG 1, MITOCHONDRIAL-RELATED"/>
    <property type="match status" value="1"/>
</dbReference>
<dbReference type="Gene3D" id="1.10.287.110">
    <property type="entry name" value="DnaJ domain"/>
    <property type="match status" value="1"/>
</dbReference>
<evidence type="ECO:0000256" key="3">
    <source>
        <dbReference type="ARBA" id="ARBA00022771"/>
    </source>
</evidence>
<dbReference type="InterPro" id="IPR036869">
    <property type="entry name" value="J_dom_sf"/>
</dbReference>
<feature type="binding site" evidence="6">
    <location>
        <position position="207"/>
    </location>
    <ligand>
        <name>Zn(2+)</name>
        <dbReference type="ChEBI" id="CHEBI:29105"/>
        <label>1</label>
    </ligand>
</feature>
<keyword evidence="6" id="KW-0963">Cytoplasm</keyword>
<dbReference type="SUPFAM" id="SSF46565">
    <property type="entry name" value="Chaperone J-domain"/>
    <property type="match status" value="1"/>
</dbReference>
<comment type="subcellular location">
    <subcellularLocation>
        <location evidence="6">Cytoplasm</location>
    </subcellularLocation>
</comment>
<dbReference type="Gene3D" id="2.10.230.10">
    <property type="entry name" value="Heat shock protein DnaJ, cysteine-rich domain"/>
    <property type="match status" value="1"/>
</dbReference>
<dbReference type="Pfam" id="PF00226">
    <property type="entry name" value="DnaJ"/>
    <property type="match status" value="1"/>
</dbReference>
<dbReference type="EMBL" id="LT671858">
    <property type="protein sequence ID" value="SIM65776.1"/>
    <property type="molecule type" value="Genomic_DNA"/>
</dbReference>
<feature type="domain" description="J" evidence="8">
    <location>
        <begin position="4"/>
        <end position="70"/>
    </location>
</feature>
<dbReference type="InterPro" id="IPR012724">
    <property type="entry name" value="DnaJ"/>
</dbReference>
<keyword evidence="6" id="KW-0235">DNA replication</keyword>
<feature type="repeat" description="CXXCXGXG motif" evidence="6">
    <location>
        <begin position="151"/>
        <end position="158"/>
    </location>
</feature>
<dbReference type="CDD" id="cd06257">
    <property type="entry name" value="DnaJ"/>
    <property type="match status" value="1"/>
</dbReference>
<dbReference type="PROSITE" id="PS00636">
    <property type="entry name" value="DNAJ_1"/>
    <property type="match status" value="1"/>
</dbReference>
<comment type="similarity">
    <text evidence="6">Belongs to the DnaJ family.</text>
</comment>
<feature type="repeat" description="CXXCXGXG motif" evidence="6">
    <location>
        <begin position="193"/>
        <end position="200"/>
    </location>
</feature>
<evidence type="ECO:0000313" key="11">
    <source>
        <dbReference type="Proteomes" id="UP000195607"/>
    </source>
</evidence>
<keyword evidence="3 6" id="KW-0863">Zinc-finger</keyword>
<feature type="repeat" description="CXXCXGXG motif" evidence="6">
    <location>
        <begin position="207"/>
        <end position="214"/>
    </location>
</feature>
<dbReference type="PRINTS" id="PR00625">
    <property type="entry name" value="JDOMAIN"/>
</dbReference>
<name>A0A1N5UZ87_9ARCH</name>
<evidence type="ECO:0000313" key="10">
    <source>
        <dbReference type="EMBL" id="SIM65776.1"/>
    </source>
</evidence>
<dbReference type="GO" id="GO:0009408">
    <property type="term" value="P:response to heat"/>
    <property type="evidence" value="ECO:0007669"/>
    <property type="project" value="InterPro"/>
</dbReference>